<dbReference type="Proteomes" id="UP000469452">
    <property type="component" value="Unassembled WGS sequence"/>
</dbReference>
<feature type="non-terminal residue" evidence="1">
    <location>
        <position position="146"/>
    </location>
</feature>
<dbReference type="EMBL" id="VJMI01014695">
    <property type="protein sequence ID" value="KAF0738913.1"/>
    <property type="molecule type" value="Genomic_DNA"/>
</dbReference>
<dbReference type="SUPFAM" id="SSF50978">
    <property type="entry name" value="WD40 repeat-like"/>
    <property type="match status" value="1"/>
</dbReference>
<dbReference type="PANTHER" id="PTHR23287:SF16">
    <property type="entry name" value="TECTONIN BETA-PROPELLER REPEAT-CONTAINING PROTEIN 2"/>
    <property type="match status" value="1"/>
</dbReference>
<evidence type="ECO:0000313" key="2">
    <source>
        <dbReference type="Proteomes" id="UP000469452"/>
    </source>
</evidence>
<dbReference type="InterPro" id="IPR015943">
    <property type="entry name" value="WD40/YVTN_repeat-like_dom_sf"/>
</dbReference>
<protein>
    <submittedName>
        <fullName evidence="1">Uncharacterized protein</fullName>
    </submittedName>
</protein>
<organism evidence="1 2">
    <name type="scientific">Aphanomyces astaci</name>
    <name type="common">Crayfish plague agent</name>
    <dbReference type="NCBI Taxonomy" id="112090"/>
    <lineage>
        <taxon>Eukaryota</taxon>
        <taxon>Sar</taxon>
        <taxon>Stramenopiles</taxon>
        <taxon>Oomycota</taxon>
        <taxon>Saprolegniomycetes</taxon>
        <taxon>Saprolegniales</taxon>
        <taxon>Verrucalvaceae</taxon>
        <taxon>Aphanomyces</taxon>
    </lineage>
</organism>
<accession>A0A6A4ZYV0</accession>
<dbReference type="InterPro" id="IPR036322">
    <property type="entry name" value="WD40_repeat_dom_sf"/>
</dbReference>
<dbReference type="AlphaFoldDB" id="A0A6A4ZYV0"/>
<proteinExistence type="predicted"/>
<reference evidence="1 2" key="1">
    <citation type="submission" date="2019-06" db="EMBL/GenBank/DDBJ databases">
        <title>Genomics analysis of Aphanomyces spp. identifies a new class of oomycete effector associated with host adaptation.</title>
        <authorList>
            <person name="Gaulin E."/>
        </authorList>
    </citation>
    <scope>NUCLEOTIDE SEQUENCE [LARGE SCALE GENOMIC DNA]</scope>
    <source>
        <strain evidence="1 2">E</strain>
    </source>
</reference>
<dbReference type="Gene3D" id="2.130.10.10">
    <property type="entry name" value="YVTN repeat-like/Quinoprotein amine dehydrogenase"/>
    <property type="match status" value="1"/>
</dbReference>
<name>A0A6A4ZYV0_APHAT</name>
<sequence length="146" mass="15814">MADDNSDGAAVAVAPRRRMKPLLLYEEIVLGGAHTAKRFTCVDVCARFLACGATNGSVYIFARSQKKQGNTSSSSVTFRLLKMISPPSATSDRHQDPVTCLSFCPVQRYLVVGTSRGAVYAISLLDPARIGEKIEFSHPLHHGFSV</sequence>
<dbReference type="PANTHER" id="PTHR23287">
    <property type="entry name" value="RUBY-EYE2-LIKE PROTEIN"/>
    <property type="match status" value="1"/>
</dbReference>
<evidence type="ECO:0000313" key="1">
    <source>
        <dbReference type="EMBL" id="KAF0738913.1"/>
    </source>
</evidence>
<gene>
    <name evidence="1" type="ORF">AaE_008838</name>
</gene>
<comment type="caution">
    <text evidence="1">The sequence shown here is derived from an EMBL/GenBank/DDBJ whole genome shotgun (WGS) entry which is preliminary data.</text>
</comment>